<gene>
    <name evidence="2" type="ORF">GCM10023331_22260</name>
</gene>
<name>A0ABP9DCK1_9BACT</name>
<comment type="caution">
    <text evidence="2">The sequence shown here is derived from an EMBL/GenBank/DDBJ whole genome shotgun (WGS) entry which is preliminary data.</text>
</comment>
<feature type="signal peptide" evidence="1">
    <location>
        <begin position="1"/>
        <end position="22"/>
    </location>
</feature>
<sequence length="147" mass="17072">MKKLIIAIFSTLFLLSSNLLIAGDPIKTEHDEKRKKKSKSEATLMSVKDVSGYEVAIHKHKEDYVFSLHFDKPESHMVEVLIKDEDDRVVFLQTFKKYNKVVKKFNLKNLPDGDYTIEIRNDDALVKTRGGEVVSDNRRLYQEIKLD</sequence>
<accession>A0ABP9DCK1</accession>
<keyword evidence="3" id="KW-1185">Reference proteome</keyword>
<feature type="chain" id="PRO_5045558169" description="Secretion system C-terminal sorting domain-containing protein" evidence="1">
    <location>
        <begin position="23"/>
        <end position="147"/>
    </location>
</feature>
<dbReference type="Gene3D" id="2.60.40.3080">
    <property type="match status" value="1"/>
</dbReference>
<reference evidence="3" key="1">
    <citation type="journal article" date="2019" name="Int. J. Syst. Evol. Microbiol.">
        <title>The Global Catalogue of Microorganisms (GCM) 10K type strain sequencing project: providing services to taxonomists for standard genome sequencing and annotation.</title>
        <authorList>
            <consortium name="The Broad Institute Genomics Platform"/>
            <consortium name="The Broad Institute Genome Sequencing Center for Infectious Disease"/>
            <person name="Wu L."/>
            <person name="Ma J."/>
        </authorList>
    </citation>
    <scope>NUCLEOTIDE SEQUENCE [LARGE SCALE GENOMIC DNA]</scope>
    <source>
        <strain evidence="3">JCM 18326</strain>
    </source>
</reference>
<organism evidence="2 3">
    <name type="scientific">Algivirga pacifica</name>
    <dbReference type="NCBI Taxonomy" id="1162670"/>
    <lineage>
        <taxon>Bacteria</taxon>
        <taxon>Pseudomonadati</taxon>
        <taxon>Bacteroidota</taxon>
        <taxon>Cytophagia</taxon>
        <taxon>Cytophagales</taxon>
        <taxon>Flammeovirgaceae</taxon>
        <taxon>Algivirga</taxon>
    </lineage>
</organism>
<keyword evidence="1" id="KW-0732">Signal</keyword>
<evidence type="ECO:0000313" key="2">
    <source>
        <dbReference type="EMBL" id="GAA4836595.1"/>
    </source>
</evidence>
<evidence type="ECO:0000256" key="1">
    <source>
        <dbReference type="SAM" id="SignalP"/>
    </source>
</evidence>
<evidence type="ECO:0008006" key="4">
    <source>
        <dbReference type="Google" id="ProtNLM"/>
    </source>
</evidence>
<dbReference type="RefSeq" id="WP_345371781.1">
    <property type="nucleotide sequence ID" value="NZ_BAABJX010000033.1"/>
</dbReference>
<dbReference type="EMBL" id="BAABJX010000033">
    <property type="protein sequence ID" value="GAA4836595.1"/>
    <property type="molecule type" value="Genomic_DNA"/>
</dbReference>
<proteinExistence type="predicted"/>
<dbReference type="Proteomes" id="UP001500298">
    <property type="component" value="Unassembled WGS sequence"/>
</dbReference>
<protein>
    <recommendedName>
        <fullName evidence="4">Secretion system C-terminal sorting domain-containing protein</fullName>
    </recommendedName>
</protein>
<evidence type="ECO:0000313" key="3">
    <source>
        <dbReference type="Proteomes" id="UP001500298"/>
    </source>
</evidence>